<organism evidence="2 3">
    <name type="scientific">Sphingobium xenophagum</name>
    <dbReference type="NCBI Taxonomy" id="121428"/>
    <lineage>
        <taxon>Bacteria</taxon>
        <taxon>Pseudomonadati</taxon>
        <taxon>Pseudomonadota</taxon>
        <taxon>Alphaproteobacteria</taxon>
        <taxon>Sphingomonadales</taxon>
        <taxon>Sphingomonadaceae</taxon>
        <taxon>Sphingobium</taxon>
    </lineage>
</organism>
<dbReference type="AlphaFoldDB" id="A0A249MXL9"/>
<dbReference type="InterPro" id="IPR037401">
    <property type="entry name" value="SnoaL-like"/>
</dbReference>
<gene>
    <name evidence="2" type="ORF">CJD35_16645</name>
</gene>
<evidence type="ECO:0000259" key="1">
    <source>
        <dbReference type="Pfam" id="PF12680"/>
    </source>
</evidence>
<dbReference type="EMBL" id="CP022746">
    <property type="protein sequence ID" value="ASY46123.1"/>
    <property type="molecule type" value="Genomic_DNA"/>
</dbReference>
<dbReference type="Pfam" id="PF12680">
    <property type="entry name" value="SnoaL_2"/>
    <property type="match status" value="1"/>
</dbReference>
<proteinExistence type="predicted"/>
<evidence type="ECO:0000313" key="2">
    <source>
        <dbReference type="EMBL" id="ASY46123.1"/>
    </source>
</evidence>
<accession>A0A249MXL9</accession>
<sequence length="172" mass="19628">MRDQTPVTILIPAAQVPEGQTPPMIAADHDALLASDDPRLRANKQLCYDMYRTLLQAGRADRVREFIGPHYIQHNPNVVSGAAALEEFIRNSRPERPIEDRIALPLTAIIAERDMVTFVFVRQEKDEAGDTYYTSWFDVFRVENGLIVEHWDPAMKSAEMLKLDPNKKRVDP</sequence>
<dbReference type="InterPro" id="IPR032710">
    <property type="entry name" value="NTF2-like_dom_sf"/>
</dbReference>
<dbReference type="KEGG" id="shyd:CJD35_16645"/>
<dbReference type="Gene3D" id="3.10.450.50">
    <property type="match status" value="1"/>
</dbReference>
<dbReference type="RefSeq" id="WP_095687268.1">
    <property type="nucleotide sequence ID" value="NZ_CP022746.1"/>
</dbReference>
<dbReference type="SUPFAM" id="SSF54427">
    <property type="entry name" value="NTF2-like"/>
    <property type="match status" value="1"/>
</dbReference>
<name>A0A249MXL9_SPHXE</name>
<protein>
    <recommendedName>
        <fullName evidence="1">SnoaL-like domain-containing protein</fullName>
    </recommendedName>
</protein>
<feature type="domain" description="SnoaL-like" evidence="1">
    <location>
        <begin position="51"/>
        <end position="150"/>
    </location>
</feature>
<dbReference type="Proteomes" id="UP000217141">
    <property type="component" value="Chromosome II"/>
</dbReference>
<evidence type="ECO:0000313" key="3">
    <source>
        <dbReference type="Proteomes" id="UP000217141"/>
    </source>
</evidence>
<reference evidence="2 3" key="1">
    <citation type="submission" date="2017-08" db="EMBL/GenBank/DDBJ databases">
        <title>Whole Genome Sequence of Sphingobium hydrophobicum C1: Insights into Adaption to the Electronic-waste Contaminated Sediment.</title>
        <authorList>
            <person name="Song D."/>
            <person name="Chen X."/>
            <person name="Xu M."/>
        </authorList>
    </citation>
    <scope>NUCLEOTIDE SEQUENCE [LARGE SCALE GENOMIC DNA]</scope>
    <source>
        <strain evidence="2 3">C1</strain>
    </source>
</reference>